<organism evidence="1 2">
    <name type="scientific">Trichonephila inaurata madagascariensis</name>
    <dbReference type="NCBI Taxonomy" id="2747483"/>
    <lineage>
        <taxon>Eukaryota</taxon>
        <taxon>Metazoa</taxon>
        <taxon>Ecdysozoa</taxon>
        <taxon>Arthropoda</taxon>
        <taxon>Chelicerata</taxon>
        <taxon>Arachnida</taxon>
        <taxon>Araneae</taxon>
        <taxon>Araneomorphae</taxon>
        <taxon>Entelegynae</taxon>
        <taxon>Araneoidea</taxon>
        <taxon>Nephilidae</taxon>
        <taxon>Trichonephila</taxon>
        <taxon>Trichonephila inaurata</taxon>
    </lineage>
</organism>
<comment type="caution">
    <text evidence="1">The sequence shown here is derived from an EMBL/GenBank/DDBJ whole genome shotgun (WGS) entry which is preliminary data.</text>
</comment>
<proteinExistence type="predicted"/>
<protein>
    <submittedName>
        <fullName evidence="1">Uncharacterized protein</fullName>
    </submittedName>
</protein>
<dbReference type="EMBL" id="BMAV01001204">
    <property type="protein sequence ID" value="GFY39104.1"/>
    <property type="molecule type" value="Genomic_DNA"/>
</dbReference>
<accession>A0A8X6WRK5</accession>
<evidence type="ECO:0000313" key="1">
    <source>
        <dbReference type="EMBL" id="GFY39104.1"/>
    </source>
</evidence>
<dbReference type="AlphaFoldDB" id="A0A8X6WRK5"/>
<reference evidence="1" key="1">
    <citation type="submission" date="2020-08" db="EMBL/GenBank/DDBJ databases">
        <title>Multicomponent nature underlies the extraordinary mechanical properties of spider dragline silk.</title>
        <authorList>
            <person name="Kono N."/>
            <person name="Nakamura H."/>
            <person name="Mori M."/>
            <person name="Yoshida Y."/>
            <person name="Ohtoshi R."/>
            <person name="Malay A.D."/>
            <person name="Moran D.A.P."/>
            <person name="Tomita M."/>
            <person name="Numata K."/>
            <person name="Arakawa K."/>
        </authorList>
    </citation>
    <scope>NUCLEOTIDE SEQUENCE</scope>
</reference>
<evidence type="ECO:0000313" key="2">
    <source>
        <dbReference type="Proteomes" id="UP000886998"/>
    </source>
</evidence>
<keyword evidence="2" id="KW-1185">Reference proteome</keyword>
<sequence length="76" mass="8838">MSISQTKKKSTKGPTAVFAIAKHISFLSTKYVFDYKMMTNRRLKSSKLFITFNIWLHPENTFSLELTTECYQKPIA</sequence>
<name>A0A8X6WRK5_9ARAC</name>
<gene>
    <name evidence="1" type="ORF">TNIN_107591</name>
</gene>
<dbReference type="Proteomes" id="UP000886998">
    <property type="component" value="Unassembled WGS sequence"/>
</dbReference>